<feature type="compositionally biased region" description="Low complexity" evidence="3">
    <location>
        <begin position="379"/>
        <end position="389"/>
    </location>
</feature>
<protein>
    <recommendedName>
        <fullName evidence="4">Chromo domain-containing protein</fullName>
    </recommendedName>
</protein>
<dbReference type="SMART" id="SM00300">
    <property type="entry name" value="ChSh"/>
    <property type="match status" value="1"/>
</dbReference>
<dbReference type="SUPFAM" id="SSF54160">
    <property type="entry name" value="Chromo domain-like"/>
    <property type="match status" value="2"/>
</dbReference>
<dbReference type="InterPro" id="IPR051219">
    <property type="entry name" value="Heterochromatin_chromo-domain"/>
</dbReference>
<dbReference type="Gene3D" id="2.40.50.40">
    <property type="match status" value="2"/>
</dbReference>
<reference evidence="5" key="1">
    <citation type="submission" date="2023-10" db="EMBL/GenBank/DDBJ databases">
        <authorList>
            <person name="Guldener U."/>
        </authorList>
    </citation>
    <scope>NUCLEOTIDE SEQUENCE</scope>
    <source>
        <strain evidence="5">Mp4</strain>
    </source>
</reference>
<keyword evidence="2" id="KW-0539">Nucleus</keyword>
<dbReference type="PANTHER" id="PTHR22812">
    <property type="entry name" value="CHROMOBOX PROTEIN"/>
    <property type="match status" value="1"/>
</dbReference>
<dbReference type="InterPro" id="IPR000953">
    <property type="entry name" value="Chromo/chromo_shadow_dom"/>
</dbReference>
<dbReference type="EMBL" id="OAPG01000020">
    <property type="protein sequence ID" value="SNX87559.1"/>
    <property type="molecule type" value="Genomic_DNA"/>
</dbReference>
<feature type="compositionally biased region" description="Gly residues" evidence="3">
    <location>
        <begin position="452"/>
        <end position="464"/>
    </location>
</feature>
<comment type="subcellular location">
    <subcellularLocation>
        <location evidence="1">Nucleus</location>
    </subcellularLocation>
</comment>
<feature type="region of interest" description="Disordered" evidence="3">
    <location>
        <begin position="129"/>
        <end position="218"/>
    </location>
</feature>
<dbReference type="Pfam" id="PF00385">
    <property type="entry name" value="Chromo"/>
    <property type="match status" value="1"/>
</dbReference>
<feature type="region of interest" description="Disordered" evidence="3">
    <location>
        <begin position="1"/>
        <end position="31"/>
    </location>
</feature>
<dbReference type="GO" id="GO:0005634">
    <property type="term" value="C:nucleus"/>
    <property type="evidence" value="ECO:0007669"/>
    <property type="project" value="UniProtKB-SubCell"/>
</dbReference>
<feature type="compositionally biased region" description="Polar residues" evidence="3">
    <location>
        <begin position="173"/>
        <end position="182"/>
    </location>
</feature>
<feature type="region of interest" description="Disordered" evidence="3">
    <location>
        <begin position="351"/>
        <end position="402"/>
    </location>
</feature>
<gene>
    <name evidence="5" type="ORF">MEPE_06269</name>
</gene>
<evidence type="ECO:0000256" key="2">
    <source>
        <dbReference type="ARBA" id="ARBA00023242"/>
    </source>
</evidence>
<feature type="compositionally biased region" description="Low complexity" evidence="3">
    <location>
        <begin position="1"/>
        <end position="18"/>
    </location>
</feature>
<proteinExistence type="predicted"/>
<dbReference type="SMART" id="SM00298">
    <property type="entry name" value="CHROMO"/>
    <property type="match status" value="1"/>
</dbReference>
<feature type="region of interest" description="Disordered" evidence="3">
    <location>
        <begin position="446"/>
        <end position="494"/>
    </location>
</feature>
<name>A0AAJ4XS49_9BASI</name>
<feature type="compositionally biased region" description="Polar residues" evidence="3">
    <location>
        <begin position="393"/>
        <end position="402"/>
    </location>
</feature>
<evidence type="ECO:0000259" key="4">
    <source>
        <dbReference type="PROSITE" id="PS50013"/>
    </source>
</evidence>
<sequence>MSSLIVGASNASVSAGSSSDDDVQMLDSNGQVLPSCSSTTINAPIKNIDDINYNNEEDAGSEAVEDEYEIEYIVSHSQESTDGQLSYFVKWKGYPNSENSWVLESDMGGAQEMIQEYWAKVPKKRVKKMGTKGGKKAKRHSFISATTPAKTDSVSGAAKKTSRRESGLILNGETPSSSSRVRITSRKSASGTTAAGGGIAGELAPSRSPTPEDDELIDTHEDPTIQRIRTDSSLSEDQKALLESQHLHAIKIDRLRKRYARIADWDPIVRKVEAVEKMSDNKIRVFVHFQSGDRLAFDSVVAHHRCPLKLLQFYESHLRFKKREDGQEERVESLRGERDMEELDAYNAAVKADEVEESDKPNTNWNGDGDEDTNETQAKAKATAAAAAAEGENVNNSSSNMTEKSQELLRVEEHPIQVPTQQAIVEENGGEVLDKSLATIALHPITSSSDAAGGGGGQGEGSMEGGVEATVKRTTVVPIERDTITGGEEDSQAV</sequence>
<dbReference type="CDD" id="cd18969">
    <property type="entry name" value="chromodomain"/>
    <property type="match status" value="1"/>
</dbReference>
<evidence type="ECO:0000256" key="1">
    <source>
        <dbReference type="ARBA" id="ARBA00004123"/>
    </source>
</evidence>
<dbReference type="InterPro" id="IPR023780">
    <property type="entry name" value="Chromo_domain"/>
</dbReference>
<organism evidence="5 6">
    <name type="scientific">Melanopsichium pennsylvanicum</name>
    <dbReference type="NCBI Taxonomy" id="63383"/>
    <lineage>
        <taxon>Eukaryota</taxon>
        <taxon>Fungi</taxon>
        <taxon>Dikarya</taxon>
        <taxon>Basidiomycota</taxon>
        <taxon>Ustilaginomycotina</taxon>
        <taxon>Ustilaginomycetes</taxon>
        <taxon>Ustilaginales</taxon>
        <taxon>Ustilaginaceae</taxon>
        <taxon>Melanopsichium</taxon>
    </lineage>
</organism>
<dbReference type="Proteomes" id="UP001294444">
    <property type="component" value="Unassembled WGS sequence"/>
</dbReference>
<dbReference type="InterPro" id="IPR016197">
    <property type="entry name" value="Chromo-like_dom_sf"/>
</dbReference>
<dbReference type="InterPro" id="IPR008251">
    <property type="entry name" value="Chromo_shadow_dom"/>
</dbReference>
<dbReference type="PROSITE" id="PS50013">
    <property type="entry name" value="CHROMO_2"/>
    <property type="match status" value="1"/>
</dbReference>
<evidence type="ECO:0000256" key="3">
    <source>
        <dbReference type="SAM" id="MobiDB-lite"/>
    </source>
</evidence>
<accession>A0AAJ4XS49</accession>
<feature type="domain" description="Chromo" evidence="4">
    <location>
        <begin position="68"/>
        <end position="120"/>
    </location>
</feature>
<dbReference type="GO" id="GO:0006338">
    <property type="term" value="P:chromatin remodeling"/>
    <property type="evidence" value="ECO:0007669"/>
    <property type="project" value="UniProtKB-ARBA"/>
</dbReference>
<keyword evidence="6" id="KW-1185">Reference proteome</keyword>
<feature type="compositionally biased region" description="Basic residues" evidence="3">
    <location>
        <begin position="129"/>
        <end position="141"/>
    </location>
</feature>
<feature type="compositionally biased region" description="Polar residues" evidence="3">
    <location>
        <begin position="143"/>
        <end position="154"/>
    </location>
</feature>
<comment type="caution">
    <text evidence="5">The sequence shown here is derived from an EMBL/GenBank/DDBJ whole genome shotgun (WGS) entry which is preliminary data.</text>
</comment>
<dbReference type="AlphaFoldDB" id="A0AAJ4XS49"/>
<evidence type="ECO:0000313" key="6">
    <source>
        <dbReference type="Proteomes" id="UP001294444"/>
    </source>
</evidence>
<dbReference type="Pfam" id="PF01393">
    <property type="entry name" value="Chromo_shadow"/>
    <property type="match status" value="1"/>
</dbReference>
<evidence type="ECO:0000313" key="5">
    <source>
        <dbReference type="EMBL" id="SNX87559.1"/>
    </source>
</evidence>